<dbReference type="Pfam" id="PF01979">
    <property type="entry name" value="Amidohydro_1"/>
    <property type="match status" value="1"/>
</dbReference>
<gene>
    <name evidence="5" type="ORF">SAMN05444972_10843</name>
</gene>
<dbReference type="EMBL" id="FPAA01000008">
    <property type="protein sequence ID" value="SFS80504.1"/>
    <property type="molecule type" value="Genomic_DNA"/>
</dbReference>
<evidence type="ECO:0000313" key="6">
    <source>
        <dbReference type="Proteomes" id="UP000198660"/>
    </source>
</evidence>
<reference evidence="6" key="1">
    <citation type="submission" date="2016-10" db="EMBL/GenBank/DDBJ databases">
        <authorList>
            <person name="Varghese N."/>
            <person name="Submissions S."/>
        </authorList>
    </citation>
    <scope>NUCLEOTIDE SEQUENCE [LARGE SCALE GENOMIC DNA]</scope>
    <source>
        <strain evidence="6">DSM 45789</strain>
    </source>
</reference>
<evidence type="ECO:0000256" key="1">
    <source>
        <dbReference type="ARBA" id="ARBA00022723"/>
    </source>
</evidence>
<dbReference type="SUPFAM" id="SSF51338">
    <property type="entry name" value="Composite domain of metallo-dependent hydrolases"/>
    <property type="match status" value="1"/>
</dbReference>
<keyword evidence="3" id="KW-0862">Zinc</keyword>
<dbReference type="InterPro" id="IPR006680">
    <property type="entry name" value="Amidohydro-rel"/>
</dbReference>
<evidence type="ECO:0000259" key="4">
    <source>
        <dbReference type="Pfam" id="PF01979"/>
    </source>
</evidence>
<dbReference type="GO" id="GO:0016814">
    <property type="term" value="F:hydrolase activity, acting on carbon-nitrogen (but not peptide) bonds, in cyclic amidines"/>
    <property type="evidence" value="ECO:0007669"/>
    <property type="project" value="UniProtKB-ARBA"/>
</dbReference>
<evidence type="ECO:0000256" key="2">
    <source>
        <dbReference type="ARBA" id="ARBA00022801"/>
    </source>
</evidence>
<dbReference type="SUPFAM" id="SSF51556">
    <property type="entry name" value="Metallo-dependent hydrolases"/>
    <property type="match status" value="1"/>
</dbReference>
<keyword evidence="6" id="KW-1185">Reference proteome</keyword>
<accession>A0A1I6SU87</accession>
<evidence type="ECO:0000256" key="3">
    <source>
        <dbReference type="ARBA" id="ARBA00022833"/>
    </source>
</evidence>
<proteinExistence type="predicted"/>
<keyword evidence="1" id="KW-0479">Metal-binding</keyword>
<organism evidence="5 6">
    <name type="scientific">Marininema halotolerans</name>
    <dbReference type="NCBI Taxonomy" id="1155944"/>
    <lineage>
        <taxon>Bacteria</taxon>
        <taxon>Bacillati</taxon>
        <taxon>Bacillota</taxon>
        <taxon>Bacilli</taxon>
        <taxon>Bacillales</taxon>
        <taxon>Thermoactinomycetaceae</taxon>
        <taxon>Marininema</taxon>
    </lineage>
</organism>
<dbReference type="InterPro" id="IPR011059">
    <property type="entry name" value="Metal-dep_hydrolase_composite"/>
</dbReference>
<dbReference type="PANTHER" id="PTHR43794:SF11">
    <property type="entry name" value="AMIDOHYDROLASE-RELATED DOMAIN-CONTAINING PROTEIN"/>
    <property type="match status" value="1"/>
</dbReference>
<name>A0A1I6SU87_9BACL</name>
<dbReference type="AlphaFoldDB" id="A0A1I6SU87"/>
<dbReference type="InterPro" id="IPR032466">
    <property type="entry name" value="Metal_Hydrolase"/>
</dbReference>
<feature type="domain" description="Amidohydrolase-related" evidence="4">
    <location>
        <begin position="52"/>
        <end position="410"/>
    </location>
</feature>
<dbReference type="NCBIfam" id="NF005557">
    <property type="entry name" value="PRK07228.1"/>
    <property type="match status" value="1"/>
</dbReference>
<keyword evidence="2" id="KW-0378">Hydrolase</keyword>
<sequence>MRRLIRNAEIVTMNKEEEVFVGDLLIEDGRIAEIAPRIDTHADQVMDATGKTMIPGFVQTHIHLCQTLFRGQADDLELLDWLRKRVLPLEAAHDEDSLYYSAMLGIGELIAGGTTSIVDMETVHHTEAAFRAMAESGIRALSGKVMMDHGEGVPPALMEDTATSIQKSVQLLEKWHNYDNGRLRYAFCPRFVVSCTEELLIQVRDLAEKYDVMIHTHASENKGEIELVEKERGMRNVLYLDKIGLASPRLILAHCVWLNDAERQVIRERGVKVSHCPGSNLKLASGYAEIPQLHACDAKVSLGADGAACNNNLDMFQEMRLAALIQKPLHGPTSMPAREVFRMATLGGAEAMGMADEIGSLEVGKKADLAILNLNSFHSSPYVGVDPISRLVYSAKSSDVETTIIDGKVVMDKKVMKTMDKDKVIRESNRAIRRLLDRTAKEDALGTHA</sequence>
<dbReference type="Proteomes" id="UP000198660">
    <property type="component" value="Unassembled WGS sequence"/>
</dbReference>
<dbReference type="FunFam" id="3.20.20.140:FF:000014">
    <property type="entry name" value="5-methylthioadenosine/S-adenosylhomocysteine deaminase"/>
    <property type="match status" value="1"/>
</dbReference>
<dbReference type="GO" id="GO:0019239">
    <property type="term" value="F:deaminase activity"/>
    <property type="evidence" value="ECO:0007669"/>
    <property type="project" value="UniProtKB-ARBA"/>
</dbReference>
<evidence type="ECO:0000313" key="5">
    <source>
        <dbReference type="EMBL" id="SFS80504.1"/>
    </source>
</evidence>
<dbReference type="Gene3D" id="2.30.40.10">
    <property type="entry name" value="Urease, subunit C, domain 1"/>
    <property type="match status" value="1"/>
</dbReference>
<dbReference type="Gene3D" id="3.20.20.140">
    <property type="entry name" value="Metal-dependent hydrolases"/>
    <property type="match status" value="1"/>
</dbReference>
<dbReference type="CDD" id="cd01298">
    <property type="entry name" value="ATZ_TRZ_like"/>
    <property type="match status" value="1"/>
</dbReference>
<protein>
    <submittedName>
        <fullName evidence="5">Cytosine/adenosine deaminase</fullName>
    </submittedName>
</protein>
<dbReference type="InterPro" id="IPR050287">
    <property type="entry name" value="MTA/SAH_deaminase"/>
</dbReference>
<dbReference type="PANTHER" id="PTHR43794">
    <property type="entry name" value="AMINOHYDROLASE SSNA-RELATED"/>
    <property type="match status" value="1"/>
</dbReference>
<dbReference type="RefSeq" id="WP_425435349.1">
    <property type="nucleotide sequence ID" value="NZ_FPAA01000008.1"/>
</dbReference>
<dbReference type="GO" id="GO:0046872">
    <property type="term" value="F:metal ion binding"/>
    <property type="evidence" value="ECO:0007669"/>
    <property type="project" value="UniProtKB-KW"/>
</dbReference>